<dbReference type="EMBL" id="LUFC02001615">
    <property type="protein sequence ID" value="KAF4473448.1"/>
    <property type="molecule type" value="Genomic_DNA"/>
</dbReference>
<name>A0A9P5E2G8_9HYPO</name>
<dbReference type="Proteomes" id="UP000737391">
    <property type="component" value="Unassembled WGS sequence"/>
</dbReference>
<dbReference type="OrthoDB" id="5088744at2759"/>
<evidence type="ECO:0000313" key="1">
    <source>
        <dbReference type="EMBL" id="KAF4473448.1"/>
    </source>
</evidence>
<comment type="caution">
    <text evidence="1">The sequence shown here is derived from an EMBL/GenBank/DDBJ whole genome shotgun (WGS) entry which is preliminary data.</text>
</comment>
<protein>
    <submittedName>
        <fullName evidence="1">Uncharacterized protein</fullName>
    </submittedName>
</protein>
<accession>A0A9P5E2G8</accession>
<evidence type="ECO:0000313" key="2">
    <source>
        <dbReference type="Proteomes" id="UP000737391"/>
    </source>
</evidence>
<dbReference type="AlphaFoldDB" id="A0A9P5E2G8"/>
<gene>
    <name evidence="1" type="ORF">FAGAP_13110</name>
</gene>
<reference evidence="1" key="1">
    <citation type="submission" date="2020-01" db="EMBL/GenBank/DDBJ databases">
        <title>Identification and distribution of gene clusters putatively required for synthesis of sphingolipid metabolism inhibitors in phylogenetically diverse species of the filamentous fungus Fusarium.</title>
        <authorList>
            <person name="Kim H.-S."/>
            <person name="Busman M."/>
            <person name="Brown D.W."/>
            <person name="Divon H."/>
            <person name="Uhlig S."/>
            <person name="Proctor R.H."/>
        </authorList>
    </citation>
    <scope>NUCLEOTIDE SEQUENCE</scope>
    <source>
        <strain evidence="1">NRRL 31653</strain>
    </source>
</reference>
<organism evidence="1 2">
    <name type="scientific">Fusarium agapanthi</name>
    <dbReference type="NCBI Taxonomy" id="1803897"/>
    <lineage>
        <taxon>Eukaryota</taxon>
        <taxon>Fungi</taxon>
        <taxon>Dikarya</taxon>
        <taxon>Ascomycota</taxon>
        <taxon>Pezizomycotina</taxon>
        <taxon>Sordariomycetes</taxon>
        <taxon>Hypocreomycetidae</taxon>
        <taxon>Hypocreales</taxon>
        <taxon>Nectriaceae</taxon>
        <taxon>Fusarium</taxon>
        <taxon>Fusarium fujikuroi species complex</taxon>
    </lineage>
</organism>
<sequence length="423" mass="47806">MDQPDTFTIPLSGSEAILSLVQVSLHPIGFQSFDDECNETQRAQFGSSLDEHPDIDTTTTSLVPKFAGSLSARIGVLLDYSMVSAAEEYSKTSHQMLNQENKIPWQIRGFGFDASNVLVWTYNFMPFTTLQESCPTGLSRDGSHRTLVEASHTKIVLLCGPRAEQAIRGEFQNLTKSEIQLRYNFTIYFDNDYPRLFIRCPELPSRPSAVPYHHNSMIGEAVRFAAKMTGVEGLRTAFLETSTVIQYILCQIKAERLGKAKPMATDTTPEGLEKLSGTLSRGLLVVLHGRAKLVREGKIRSNWFWRDLRLKRGKQEVRAYERFDPEMYALARAFHSELAALSDKDLPATIDPAIIASITNGDNYPLADMFKAENQRKTVSDKPRCSGVSKWTEETERYKVTPYTYKLPRSTQYKHRRISVGHC</sequence>
<proteinExistence type="predicted"/>
<keyword evidence="2" id="KW-1185">Reference proteome</keyword>